<dbReference type="Proteomes" id="UP000075666">
    <property type="component" value="Unassembled WGS sequence"/>
</dbReference>
<dbReference type="PATRIC" id="fig|46224.3.peg.3151"/>
<dbReference type="AlphaFoldDB" id="A0A150KZH5"/>
<protein>
    <submittedName>
        <fullName evidence="2">Uncharacterized protein</fullName>
    </submittedName>
</protein>
<evidence type="ECO:0000313" key="3">
    <source>
        <dbReference type="Proteomes" id="UP000075666"/>
    </source>
</evidence>
<dbReference type="EMBL" id="LQYN01000056">
    <property type="protein sequence ID" value="KYD05453.1"/>
    <property type="molecule type" value="Genomic_DNA"/>
</dbReference>
<feature type="transmembrane region" description="Helical" evidence="1">
    <location>
        <begin position="37"/>
        <end position="55"/>
    </location>
</feature>
<accession>A0A150KZH5</accession>
<evidence type="ECO:0000313" key="2">
    <source>
        <dbReference type="EMBL" id="KYD05453.1"/>
    </source>
</evidence>
<keyword evidence="1" id="KW-0812">Transmembrane</keyword>
<dbReference type="STRING" id="46224.B4102_3177"/>
<name>A0A150KZH5_9BACI</name>
<gene>
    <name evidence="2" type="ORF">B4102_3177</name>
</gene>
<organism evidence="2 3">
    <name type="scientific">Heyndrickxia sporothermodurans</name>
    <dbReference type="NCBI Taxonomy" id="46224"/>
    <lineage>
        <taxon>Bacteria</taxon>
        <taxon>Bacillati</taxon>
        <taxon>Bacillota</taxon>
        <taxon>Bacilli</taxon>
        <taxon>Bacillales</taxon>
        <taxon>Bacillaceae</taxon>
        <taxon>Heyndrickxia</taxon>
    </lineage>
</organism>
<proteinExistence type="predicted"/>
<comment type="caution">
    <text evidence="2">The sequence shown here is derived from an EMBL/GenBank/DDBJ whole genome shotgun (WGS) entry which is preliminary data.</text>
</comment>
<sequence length="64" mass="7577">MVIGMTSYLQYFQLAQDFKKRNNGTIKRSKIKNGGICMIKKFLVIILFFIFNGLFKNKSDEFCW</sequence>
<keyword evidence="1" id="KW-1133">Transmembrane helix</keyword>
<keyword evidence="3" id="KW-1185">Reference proteome</keyword>
<keyword evidence="1" id="KW-0472">Membrane</keyword>
<evidence type="ECO:0000256" key="1">
    <source>
        <dbReference type="SAM" id="Phobius"/>
    </source>
</evidence>
<reference evidence="2 3" key="1">
    <citation type="submission" date="2016-01" db="EMBL/GenBank/DDBJ databases">
        <title>Genome Sequences of Twelve Sporeforming Bacillus Species Isolated from Foods.</title>
        <authorList>
            <person name="Berendsen E.M."/>
            <person name="Wells-Bennik M.H."/>
            <person name="Krawcyk A.O."/>
            <person name="De Jong A."/>
            <person name="Holsappel S."/>
            <person name="Eijlander R.T."/>
            <person name="Kuipers O.P."/>
        </authorList>
    </citation>
    <scope>NUCLEOTIDE SEQUENCE [LARGE SCALE GENOMIC DNA]</scope>
    <source>
        <strain evidence="2 3">B4102</strain>
    </source>
</reference>